<dbReference type="AlphaFoldDB" id="A0A8X6RG31"/>
<protein>
    <submittedName>
        <fullName evidence="1">Uncharacterized protein</fullName>
    </submittedName>
</protein>
<sequence length="151" mass="17142">MNAESYIEILTRFIKCLLKDPCGEGYAAEELRASSVTAPRNALPKAVPKDEELGCGWLGERRGLAHIEKSSMALALDRARQHVMGVSPLSSFEESSGGYTGHVRKVWEFVAWRELEGIRVAKKWRQPKRIAFWLRKGFRLQRPKKVLSFLG</sequence>
<accession>A0A8X6RG31</accession>
<comment type="caution">
    <text evidence="1">The sequence shown here is derived from an EMBL/GenBank/DDBJ whole genome shotgun (WGS) entry which is preliminary data.</text>
</comment>
<evidence type="ECO:0000313" key="1">
    <source>
        <dbReference type="EMBL" id="GFX91011.1"/>
    </source>
</evidence>
<reference evidence="1" key="1">
    <citation type="submission" date="2020-08" db="EMBL/GenBank/DDBJ databases">
        <title>Multicomponent nature underlies the extraordinary mechanical properties of spider dragline silk.</title>
        <authorList>
            <person name="Kono N."/>
            <person name="Nakamura H."/>
            <person name="Mori M."/>
            <person name="Yoshida Y."/>
            <person name="Ohtoshi R."/>
            <person name="Malay A.D."/>
            <person name="Moran D.A.P."/>
            <person name="Tomita M."/>
            <person name="Numata K."/>
            <person name="Arakawa K."/>
        </authorList>
    </citation>
    <scope>NUCLEOTIDE SEQUENCE</scope>
</reference>
<dbReference type="EMBL" id="BMAU01021114">
    <property type="protein sequence ID" value="GFX91011.1"/>
    <property type="molecule type" value="Genomic_DNA"/>
</dbReference>
<organism evidence="1 2">
    <name type="scientific">Trichonephila clavipes</name>
    <name type="common">Golden silk orbweaver</name>
    <name type="synonym">Nephila clavipes</name>
    <dbReference type="NCBI Taxonomy" id="2585209"/>
    <lineage>
        <taxon>Eukaryota</taxon>
        <taxon>Metazoa</taxon>
        <taxon>Ecdysozoa</taxon>
        <taxon>Arthropoda</taxon>
        <taxon>Chelicerata</taxon>
        <taxon>Arachnida</taxon>
        <taxon>Araneae</taxon>
        <taxon>Araneomorphae</taxon>
        <taxon>Entelegynae</taxon>
        <taxon>Araneoidea</taxon>
        <taxon>Nephilidae</taxon>
        <taxon>Trichonephila</taxon>
    </lineage>
</organism>
<dbReference type="Proteomes" id="UP000887159">
    <property type="component" value="Unassembled WGS sequence"/>
</dbReference>
<gene>
    <name evidence="1" type="ORF">TNCV_2283031</name>
</gene>
<evidence type="ECO:0000313" key="2">
    <source>
        <dbReference type="Proteomes" id="UP000887159"/>
    </source>
</evidence>
<name>A0A8X6RG31_TRICX</name>
<proteinExistence type="predicted"/>
<keyword evidence="2" id="KW-1185">Reference proteome</keyword>